<proteinExistence type="predicted"/>
<name>A0A0M2NK14_9FIRM</name>
<dbReference type="SMART" id="SM00460">
    <property type="entry name" value="TGc"/>
    <property type="match status" value="1"/>
</dbReference>
<dbReference type="PATRIC" id="fig|270498.16.peg.51"/>
<dbReference type="Pfam" id="PF01841">
    <property type="entry name" value="Transglut_core"/>
    <property type="match status" value="1"/>
</dbReference>
<dbReference type="STRING" id="270498.CHK_1094"/>
<evidence type="ECO:0000313" key="3">
    <source>
        <dbReference type="Proteomes" id="UP000034076"/>
    </source>
</evidence>
<dbReference type="Proteomes" id="UP000034076">
    <property type="component" value="Unassembled WGS sequence"/>
</dbReference>
<dbReference type="Gene3D" id="3.10.620.30">
    <property type="match status" value="1"/>
</dbReference>
<dbReference type="EMBL" id="LAYJ01000078">
    <property type="protein sequence ID" value="KKI51306.1"/>
    <property type="molecule type" value="Genomic_DNA"/>
</dbReference>
<dbReference type="GO" id="GO:0008233">
    <property type="term" value="F:peptidase activity"/>
    <property type="evidence" value="ECO:0007669"/>
    <property type="project" value="UniProtKB-KW"/>
</dbReference>
<gene>
    <name evidence="2" type="ORF">CHK_1094</name>
</gene>
<sequence>MVPESPGTSVIGNEMATIDISNVSEGYVHVQYLGDISKVKLQISHDGGDPYTYNLEQGVKDVFPLNQGDGTYKLTVYEHKEGGGDDEYSQAFSGQVEVTLRDEFLPFLYPNQYIEFTPESAAVKMGAELAATANDDLEAVANIYNYVIQNITYDYDKAKQIEDGTISSGYLPNVDETLQEKTGICFDYAALMTAMLRTQGIPTRLVIGYAGELYHAWISVYIKDVGWIDNIIYFDGKEWSRMDPTLAAAGDSAKEFVGDGSNYHDLYIY</sequence>
<dbReference type="AlphaFoldDB" id="A0A0M2NK14"/>
<dbReference type="InterPro" id="IPR002931">
    <property type="entry name" value="Transglutaminase-like"/>
</dbReference>
<feature type="domain" description="Transglutaminase-like" evidence="1">
    <location>
        <begin position="177"/>
        <end position="246"/>
    </location>
</feature>
<evidence type="ECO:0000313" key="2">
    <source>
        <dbReference type="EMBL" id="KKI51306.1"/>
    </source>
</evidence>
<keyword evidence="3" id="KW-1185">Reference proteome</keyword>
<dbReference type="InterPro" id="IPR038765">
    <property type="entry name" value="Papain-like_cys_pep_sf"/>
</dbReference>
<dbReference type="SUPFAM" id="SSF54001">
    <property type="entry name" value="Cysteine proteinases"/>
    <property type="match status" value="1"/>
</dbReference>
<evidence type="ECO:0000259" key="1">
    <source>
        <dbReference type="SMART" id="SM00460"/>
    </source>
</evidence>
<keyword evidence="2" id="KW-0645">Protease</keyword>
<dbReference type="PANTHER" id="PTHR33490">
    <property type="entry name" value="BLR5614 PROTEIN-RELATED"/>
    <property type="match status" value="1"/>
</dbReference>
<reference evidence="2 3" key="1">
    <citation type="submission" date="2015-04" db="EMBL/GenBank/DDBJ databases">
        <title>Draft genome sequence of bacteremic isolate Catabacter hongkongensis type strain HKU16T.</title>
        <authorList>
            <person name="Lau S.K."/>
            <person name="Teng J.L."/>
            <person name="Huang Y."/>
            <person name="Curreem S.O."/>
            <person name="Tsui S.K."/>
            <person name="Woo P.C."/>
        </authorList>
    </citation>
    <scope>NUCLEOTIDE SEQUENCE [LARGE SCALE GENOMIC DNA]</scope>
    <source>
        <strain evidence="2 3">HKU16</strain>
    </source>
</reference>
<accession>A0A0M2NK14</accession>
<keyword evidence="2" id="KW-0378">Hydrolase</keyword>
<organism evidence="2 3">
    <name type="scientific">Christensenella hongkongensis</name>
    <dbReference type="NCBI Taxonomy" id="270498"/>
    <lineage>
        <taxon>Bacteria</taxon>
        <taxon>Bacillati</taxon>
        <taxon>Bacillota</taxon>
        <taxon>Clostridia</taxon>
        <taxon>Christensenellales</taxon>
        <taxon>Christensenellaceae</taxon>
        <taxon>Christensenella</taxon>
    </lineage>
</organism>
<protein>
    <submittedName>
        <fullName evidence="2">Transglutaminase-like enzyme, putative cysteine protease</fullName>
    </submittedName>
</protein>
<dbReference type="GO" id="GO:0006508">
    <property type="term" value="P:proteolysis"/>
    <property type="evidence" value="ECO:0007669"/>
    <property type="project" value="UniProtKB-KW"/>
</dbReference>
<dbReference type="PANTHER" id="PTHR33490:SF6">
    <property type="entry name" value="SLL1049 PROTEIN"/>
    <property type="match status" value="1"/>
</dbReference>
<comment type="caution">
    <text evidence="2">The sequence shown here is derived from an EMBL/GenBank/DDBJ whole genome shotgun (WGS) entry which is preliminary data.</text>
</comment>